<dbReference type="SUPFAM" id="SSF50685">
    <property type="entry name" value="Barwin-like endoglucanases"/>
    <property type="match status" value="1"/>
</dbReference>
<dbReference type="InterPro" id="IPR051477">
    <property type="entry name" value="Expansin_CellWall"/>
</dbReference>
<dbReference type="InterPro" id="IPR009009">
    <property type="entry name" value="RlpA-like_DPBB"/>
</dbReference>
<reference evidence="3 4" key="1">
    <citation type="journal article" date="2010" name="Nat. Biotechnol.">
        <title>Genome sequence of the model mushroom Schizophyllum commune.</title>
        <authorList>
            <person name="Ohm R.A."/>
            <person name="de Jong J.F."/>
            <person name="Lugones L.G."/>
            <person name="Aerts A."/>
            <person name="Kothe E."/>
            <person name="Stajich J.E."/>
            <person name="de Vries R.P."/>
            <person name="Record E."/>
            <person name="Levasseur A."/>
            <person name="Baker S.E."/>
            <person name="Bartholomew K.A."/>
            <person name="Coutinho P.M."/>
            <person name="Erdmann S."/>
            <person name="Fowler T.J."/>
            <person name="Gathman A.C."/>
            <person name="Lombard V."/>
            <person name="Henrissat B."/>
            <person name="Knabe N."/>
            <person name="Kuees U."/>
            <person name="Lilly W.W."/>
            <person name="Lindquist E."/>
            <person name="Lucas S."/>
            <person name="Magnuson J.K."/>
            <person name="Piumi F."/>
            <person name="Raudaskoski M."/>
            <person name="Salamov A."/>
            <person name="Schmutz J."/>
            <person name="Schwarze F.W.M.R."/>
            <person name="vanKuyk P.A."/>
            <person name="Horton J.S."/>
            <person name="Grigoriev I.V."/>
            <person name="Woesten H.A.B."/>
        </authorList>
    </citation>
    <scope>NUCLEOTIDE SEQUENCE [LARGE SCALE GENOMIC DNA]</scope>
    <source>
        <strain evidence="4">H4-8 / FGSC 9210</strain>
    </source>
</reference>
<dbReference type="CDD" id="cd22191">
    <property type="entry name" value="DPBB_RlpA_EXP_N-like"/>
    <property type="match status" value="1"/>
</dbReference>
<keyword evidence="4" id="KW-1185">Reference proteome</keyword>
<dbReference type="HOGENOM" id="CLU_047639_6_2_1"/>
<feature type="domain" description="RlpA-like protein double-psi beta-barrel" evidence="2">
    <location>
        <begin position="61"/>
        <end position="104"/>
    </location>
</feature>
<dbReference type="PANTHER" id="PTHR31836">
    <property type="match status" value="1"/>
</dbReference>
<dbReference type="Proteomes" id="UP000007431">
    <property type="component" value="Unassembled WGS sequence"/>
</dbReference>
<keyword evidence="1" id="KW-0732">Signal</keyword>
<evidence type="ECO:0000259" key="2">
    <source>
        <dbReference type="Pfam" id="PF03330"/>
    </source>
</evidence>
<dbReference type="PANTHER" id="PTHR31836:SF28">
    <property type="entry name" value="SRCR DOMAIN-CONTAINING PROTEIN-RELATED"/>
    <property type="match status" value="1"/>
</dbReference>
<dbReference type="KEGG" id="scm:SCHCO_02611184"/>
<name>D8PQT1_SCHCM</name>
<feature type="non-terminal residue" evidence="3">
    <location>
        <position position="1"/>
    </location>
</feature>
<dbReference type="OMA" id="REHPCGR"/>
<protein>
    <submittedName>
        <fullName evidence="3">Non-Catalytic module family EXPN protein</fullName>
    </submittedName>
</protein>
<evidence type="ECO:0000256" key="1">
    <source>
        <dbReference type="ARBA" id="ARBA00022729"/>
    </source>
</evidence>
<dbReference type="Gene3D" id="2.40.40.10">
    <property type="entry name" value="RlpA-like domain"/>
    <property type="match status" value="1"/>
</dbReference>
<evidence type="ECO:0000313" key="4">
    <source>
        <dbReference type="Proteomes" id="UP000007431"/>
    </source>
</evidence>
<sequence length="109" mass="11488">LIPRLSRTRLTTFPAGLGACGWQSTDSDYIAAMSFTLFYSWPGSEGANNGNGVCGHTLEISRGGKSITVTVVDSCEACGPTDVDLSPSAFQALGSLDEGRVPVSWKWVS</sequence>
<proteinExistence type="predicted"/>
<evidence type="ECO:0000313" key="3">
    <source>
        <dbReference type="EMBL" id="EFJ03785.1"/>
    </source>
</evidence>
<dbReference type="InParanoid" id="D8PQT1"/>
<dbReference type="VEuPathDB" id="FungiDB:SCHCODRAFT_02611184"/>
<gene>
    <name evidence="3" type="ORF">SCHCODRAFT_46380</name>
</gene>
<organism evidence="4">
    <name type="scientific">Schizophyllum commune (strain H4-8 / FGSC 9210)</name>
    <name type="common">Split gill fungus</name>
    <dbReference type="NCBI Taxonomy" id="578458"/>
    <lineage>
        <taxon>Eukaryota</taxon>
        <taxon>Fungi</taxon>
        <taxon>Dikarya</taxon>
        <taxon>Basidiomycota</taxon>
        <taxon>Agaricomycotina</taxon>
        <taxon>Agaricomycetes</taxon>
        <taxon>Agaricomycetidae</taxon>
        <taxon>Agaricales</taxon>
        <taxon>Schizophyllaceae</taxon>
        <taxon>Schizophyllum</taxon>
    </lineage>
</organism>
<accession>D8PQT1</accession>
<dbReference type="STRING" id="578458.D8PQT1"/>
<dbReference type="AlphaFoldDB" id="D8PQT1"/>
<dbReference type="Pfam" id="PF03330">
    <property type="entry name" value="DPBB_1"/>
    <property type="match status" value="1"/>
</dbReference>
<dbReference type="EMBL" id="GL377302">
    <property type="protein sequence ID" value="EFJ03785.1"/>
    <property type="molecule type" value="Genomic_DNA"/>
</dbReference>
<dbReference type="OrthoDB" id="623670at2759"/>
<dbReference type="GeneID" id="9584983"/>
<dbReference type="InterPro" id="IPR036908">
    <property type="entry name" value="RlpA-like_sf"/>
</dbReference>